<dbReference type="GO" id="GO:0015421">
    <property type="term" value="F:ABC-type oligopeptide transporter activity"/>
    <property type="evidence" value="ECO:0007669"/>
    <property type="project" value="TreeGrafter"/>
</dbReference>
<dbReference type="PROSITE" id="PS00211">
    <property type="entry name" value="ABC_TRANSPORTER_1"/>
    <property type="match status" value="1"/>
</dbReference>
<dbReference type="AlphaFoldDB" id="A0A559JWZ3"/>
<dbReference type="SUPFAM" id="SSF52540">
    <property type="entry name" value="P-loop containing nucleoside triphosphate hydrolases"/>
    <property type="match status" value="1"/>
</dbReference>
<dbReference type="PANTHER" id="PTHR43394:SF1">
    <property type="entry name" value="ATP-BINDING CASSETTE SUB-FAMILY B MEMBER 10, MITOCHONDRIAL"/>
    <property type="match status" value="1"/>
</dbReference>
<evidence type="ECO:0000256" key="9">
    <source>
        <dbReference type="SAM" id="Phobius"/>
    </source>
</evidence>
<dbReference type="OrthoDB" id="9770415at2"/>
<evidence type="ECO:0000256" key="3">
    <source>
        <dbReference type="ARBA" id="ARBA00022475"/>
    </source>
</evidence>
<evidence type="ECO:0000256" key="6">
    <source>
        <dbReference type="ARBA" id="ARBA00022840"/>
    </source>
</evidence>
<keyword evidence="7 9" id="KW-1133">Transmembrane helix</keyword>
<dbReference type="InterPro" id="IPR027417">
    <property type="entry name" value="P-loop_NTPase"/>
</dbReference>
<dbReference type="CDD" id="cd18548">
    <property type="entry name" value="ABC_6TM_Tm287_like"/>
    <property type="match status" value="1"/>
</dbReference>
<evidence type="ECO:0000256" key="1">
    <source>
        <dbReference type="ARBA" id="ARBA00004651"/>
    </source>
</evidence>
<dbReference type="Gene3D" id="3.40.50.300">
    <property type="entry name" value="P-loop containing nucleotide triphosphate hydrolases"/>
    <property type="match status" value="1"/>
</dbReference>
<feature type="domain" description="ABC transmembrane type-1" evidence="11">
    <location>
        <begin position="16"/>
        <end position="298"/>
    </location>
</feature>
<dbReference type="PANTHER" id="PTHR43394">
    <property type="entry name" value="ATP-DEPENDENT PERMEASE MDL1, MITOCHONDRIAL"/>
    <property type="match status" value="1"/>
</dbReference>
<dbReference type="GO" id="GO:0005886">
    <property type="term" value="C:plasma membrane"/>
    <property type="evidence" value="ECO:0007669"/>
    <property type="project" value="UniProtKB-SubCell"/>
</dbReference>
<dbReference type="Proteomes" id="UP000316330">
    <property type="component" value="Unassembled WGS sequence"/>
</dbReference>
<proteinExistence type="predicted"/>
<evidence type="ECO:0000256" key="4">
    <source>
        <dbReference type="ARBA" id="ARBA00022692"/>
    </source>
</evidence>
<keyword evidence="3" id="KW-1003">Cell membrane</keyword>
<dbReference type="FunFam" id="1.20.1560.10:FF:000040">
    <property type="entry name" value="Multidrug ABC transporter ATP-binding protein"/>
    <property type="match status" value="1"/>
</dbReference>
<gene>
    <name evidence="12" type="ORF">FPZ45_02105</name>
</gene>
<protein>
    <submittedName>
        <fullName evidence="12">ABC transporter ATP-binding protein</fullName>
    </submittedName>
</protein>
<dbReference type="SUPFAM" id="SSF90123">
    <property type="entry name" value="ABC transporter transmembrane region"/>
    <property type="match status" value="1"/>
</dbReference>
<organism evidence="12 13">
    <name type="scientific">Cohnella terricola</name>
    <dbReference type="NCBI Taxonomy" id="1289167"/>
    <lineage>
        <taxon>Bacteria</taxon>
        <taxon>Bacillati</taxon>
        <taxon>Bacillota</taxon>
        <taxon>Bacilli</taxon>
        <taxon>Bacillales</taxon>
        <taxon>Paenibacillaceae</taxon>
        <taxon>Cohnella</taxon>
    </lineage>
</organism>
<evidence type="ECO:0000259" key="10">
    <source>
        <dbReference type="PROSITE" id="PS50893"/>
    </source>
</evidence>
<dbReference type="InterPro" id="IPR039421">
    <property type="entry name" value="Type_1_exporter"/>
</dbReference>
<dbReference type="Gene3D" id="1.20.1560.10">
    <property type="entry name" value="ABC transporter type 1, transmembrane domain"/>
    <property type="match status" value="1"/>
</dbReference>
<name>A0A559JWZ3_9BACL</name>
<feature type="transmembrane region" description="Helical" evidence="9">
    <location>
        <begin position="52"/>
        <end position="76"/>
    </location>
</feature>
<evidence type="ECO:0000256" key="2">
    <source>
        <dbReference type="ARBA" id="ARBA00022448"/>
    </source>
</evidence>
<accession>A0A559JWZ3</accession>
<dbReference type="PROSITE" id="PS50929">
    <property type="entry name" value="ABC_TM1F"/>
    <property type="match status" value="1"/>
</dbReference>
<dbReference type="RefSeq" id="WP_144697882.1">
    <property type="nucleotide sequence ID" value="NZ_VNJJ01000001.1"/>
</dbReference>
<dbReference type="FunFam" id="3.40.50.300:FF:000854">
    <property type="entry name" value="Multidrug ABC transporter ATP-binding protein"/>
    <property type="match status" value="1"/>
</dbReference>
<dbReference type="GO" id="GO:0005524">
    <property type="term" value="F:ATP binding"/>
    <property type="evidence" value="ECO:0007669"/>
    <property type="project" value="UniProtKB-KW"/>
</dbReference>
<evidence type="ECO:0000259" key="11">
    <source>
        <dbReference type="PROSITE" id="PS50929"/>
    </source>
</evidence>
<evidence type="ECO:0000313" key="12">
    <source>
        <dbReference type="EMBL" id="TVY04399.1"/>
    </source>
</evidence>
<keyword evidence="4 9" id="KW-0812">Transmembrane</keyword>
<feature type="transmembrane region" description="Helical" evidence="9">
    <location>
        <begin position="126"/>
        <end position="149"/>
    </location>
</feature>
<comment type="subcellular location">
    <subcellularLocation>
        <location evidence="1">Cell membrane</location>
        <topology evidence="1">Multi-pass membrane protein</topology>
    </subcellularLocation>
</comment>
<dbReference type="EMBL" id="VNJJ01000001">
    <property type="protein sequence ID" value="TVY04399.1"/>
    <property type="molecule type" value="Genomic_DNA"/>
</dbReference>
<feature type="domain" description="ABC transporter" evidence="10">
    <location>
        <begin position="345"/>
        <end position="580"/>
    </location>
</feature>
<comment type="caution">
    <text evidence="12">The sequence shown here is derived from an EMBL/GenBank/DDBJ whole genome shotgun (WGS) entry which is preliminary data.</text>
</comment>
<keyword evidence="8 9" id="KW-0472">Membrane</keyword>
<feature type="transmembrane region" description="Helical" evidence="9">
    <location>
        <begin position="235"/>
        <end position="258"/>
    </location>
</feature>
<dbReference type="InterPro" id="IPR003439">
    <property type="entry name" value="ABC_transporter-like_ATP-bd"/>
</dbReference>
<keyword evidence="2" id="KW-0813">Transport</keyword>
<evidence type="ECO:0000313" key="13">
    <source>
        <dbReference type="Proteomes" id="UP000316330"/>
    </source>
</evidence>
<keyword evidence="5" id="KW-0547">Nucleotide-binding</keyword>
<dbReference type="Pfam" id="PF00005">
    <property type="entry name" value="ABC_tran"/>
    <property type="match status" value="1"/>
</dbReference>
<dbReference type="InterPro" id="IPR003593">
    <property type="entry name" value="AAA+_ATPase"/>
</dbReference>
<keyword evidence="6 12" id="KW-0067">ATP-binding</keyword>
<evidence type="ECO:0000256" key="5">
    <source>
        <dbReference type="ARBA" id="ARBA00022741"/>
    </source>
</evidence>
<dbReference type="Pfam" id="PF00664">
    <property type="entry name" value="ABC_membrane"/>
    <property type="match status" value="1"/>
</dbReference>
<dbReference type="InterPro" id="IPR036640">
    <property type="entry name" value="ABC1_TM_sf"/>
</dbReference>
<feature type="transmembrane region" description="Helical" evidence="9">
    <location>
        <begin position="278"/>
        <end position="296"/>
    </location>
</feature>
<dbReference type="SMART" id="SM00382">
    <property type="entry name" value="AAA"/>
    <property type="match status" value="1"/>
</dbReference>
<evidence type="ECO:0000256" key="8">
    <source>
        <dbReference type="ARBA" id="ARBA00023136"/>
    </source>
</evidence>
<dbReference type="GO" id="GO:0016887">
    <property type="term" value="F:ATP hydrolysis activity"/>
    <property type="evidence" value="ECO:0007669"/>
    <property type="project" value="InterPro"/>
</dbReference>
<dbReference type="PROSITE" id="PS50893">
    <property type="entry name" value="ABC_TRANSPORTER_2"/>
    <property type="match status" value="1"/>
</dbReference>
<dbReference type="InterPro" id="IPR011527">
    <property type="entry name" value="ABC1_TM_dom"/>
</dbReference>
<sequence length="588" mass="64379">MLKLFRYLQPYRWLVAAVMVLVLLQSLSELYLPTLMADIVNDGVVKGDIPYIWKIGGFMLGVTAIGTLVSIAASYLSSRIAAGFGRDVRSKTFRHVENFSLLEFDKIGTASLITRTTNDITQVQQVLIMMMRLMVAAPMMCVGGLIMAISKDAHLSLVFVGAIPVLALTIYLIASRGIPYFKVMQKKVDKLNLVLREGLTGIRVIRSFNRFEHETKRFDEANRDLTQTAIRVNQIMAFMMPMMMLILNFSSLAIIWFGGIRVSQGHMLVGDLMAFLQYAMQIMFSLLMVSMMFVMVPRASASAVRINEVLNTKPVMDDKVHNTVKKDADDSSAIPANPEATPGLVEFENVSFRYPGAESPAISGISFSAAPGEVTAIIGGTGSGKSTLLSMIPRFYDAEDGAVRIGGADVRDLPVDSLRGLIGLVPQKAQLFTGTVADNIRYGKTDADDEEIRHAAAVAQAADFVEEMSEGYSAMISQGGSNLSGGQKQRLSIARALVRKPSIYLFDDSFSALDFKTDAKLRAALKNETTEATVIIVAQRVSTVMDADRIVVMDEGRVVGIGNHKELMNSCVVYREIVSSQLSEEEIA</sequence>
<evidence type="ECO:0000256" key="7">
    <source>
        <dbReference type="ARBA" id="ARBA00022989"/>
    </source>
</evidence>
<dbReference type="InterPro" id="IPR017871">
    <property type="entry name" value="ABC_transporter-like_CS"/>
</dbReference>
<feature type="transmembrane region" description="Helical" evidence="9">
    <location>
        <begin position="155"/>
        <end position="174"/>
    </location>
</feature>
<reference evidence="12 13" key="1">
    <citation type="submission" date="2019-07" db="EMBL/GenBank/DDBJ databases">
        <authorList>
            <person name="Kim J."/>
        </authorList>
    </citation>
    <scope>NUCLEOTIDE SEQUENCE [LARGE SCALE GENOMIC DNA]</scope>
    <source>
        <strain evidence="12 13">G13</strain>
    </source>
</reference>
<keyword evidence="13" id="KW-1185">Reference proteome</keyword>